<comment type="caution">
    <text evidence="1">The sequence shown here is derived from an EMBL/GenBank/DDBJ whole genome shotgun (WGS) entry which is preliminary data.</text>
</comment>
<dbReference type="InParanoid" id="A0A1Z5KIJ5"/>
<gene>
    <name evidence="1" type="ORF">FisN_6Hh005</name>
</gene>
<dbReference type="Proteomes" id="UP000198406">
    <property type="component" value="Unassembled WGS sequence"/>
</dbReference>
<protein>
    <submittedName>
        <fullName evidence="1">Uncharacterized protein</fullName>
    </submittedName>
</protein>
<keyword evidence="2" id="KW-1185">Reference proteome</keyword>
<dbReference type="EMBL" id="BDSP01000234">
    <property type="protein sequence ID" value="GAX25955.1"/>
    <property type="molecule type" value="Genomic_DNA"/>
</dbReference>
<organism evidence="1 2">
    <name type="scientific">Fistulifera solaris</name>
    <name type="common">Oleaginous diatom</name>
    <dbReference type="NCBI Taxonomy" id="1519565"/>
    <lineage>
        <taxon>Eukaryota</taxon>
        <taxon>Sar</taxon>
        <taxon>Stramenopiles</taxon>
        <taxon>Ochrophyta</taxon>
        <taxon>Bacillariophyta</taxon>
        <taxon>Bacillariophyceae</taxon>
        <taxon>Bacillariophycidae</taxon>
        <taxon>Naviculales</taxon>
        <taxon>Naviculaceae</taxon>
        <taxon>Fistulifera</taxon>
    </lineage>
</organism>
<sequence length="346" mass="37565">MPNPLTAAAALAAAAASNSGSQCPDPNAIQEGARFHSDVVCDRQQFNAFKDTMGRAARYQALKAQGTIMNVPNEKTSYCPTDPGAFTQQHAQQNIQTGLDTMWIVENKSSHAVVISYLDAEGNEKSARNPQLAPMQDESTQLQPGQWMALHTYQGHSFQAREILPDGSAGPVLMQHRVGLIPIGSNIPPELLVNCPLEDLEPVREDATRDPMYARTPPAQGRPCHTLDVAFRNVAGCPLHGYYVSPAADDCQETFKFHLGRETTNLPDFMWDWASATKFEGTFVGHAFQFRLAHAPGAWSQLVQLAPTQIMDCPDQQAAVAIGVGGEAEAIAIPRGETLFHQMGSS</sequence>
<dbReference type="AlphaFoldDB" id="A0A1Z5KIJ5"/>
<proteinExistence type="predicted"/>
<accession>A0A1Z5KIJ5</accession>
<reference evidence="1 2" key="1">
    <citation type="journal article" date="2015" name="Plant Cell">
        <title>Oil accumulation by the oleaginous diatom Fistulifera solaris as revealed by the genome and transcriptome.</title>
        <authorList>
            <person name="Tanaka T."/>
            <person name="Maeda Y."/>
            <person name="Veluchamy A."/>
            <person name="Tanaka M."/>
            <person name="Abida H."/>
            <person name="Marechal E."/>
            <person name="Bowler C."/>
            <person name="Muto M."/>
            <person name="Sunaga Y."/>
            <person name="Tanaka M."/>
            <person name="Yoshino T."/>
            <person name="Taniguchi T."/>
            <person name="Fukuda Y."/>
            <person name="Nemoto M."/>
            <person name="Matsumoto M."/>
            <person name="Wong P.S."/>
            <person name="Aburatani S."/>
            <person name="Fujibuchi W."/>
        </authorList>
    </citation>
    <scope>NUCLEOTIDE SEQUENCE [LARGE SCALE GENOMIC DNA]</scope>
    <source>
        <strain evidence="1 2">JPCC DA0580</strain>
    </source>
</reference>
<dbReference type="OrthoDB" id="46311at2759"/>
<evidence type="ECO:0000313" key="1">
    <source>
        <dbReference type="EMBL" id="GAX25955.1"/>
    </source>
</evidence>
<evidence type="ECO:0000313" key="2">
    <source>
        <dbReference type="Proteomes" id="UP000198406"/>
    </source>
</evidence>
<name>A0A1Z5KIJ5_FISSO</name>